<dbReference type="InterPro" id="IPR011010">
    <property type="entry name" value="DNA_brk_join_enz"/>
</dbReference>
<organism evidence="3">
    <name type="scientific">marine sediment metagenome</name>
    <dbReference type="NCBI Taxonomy" id="412755"/>
    <lineage>
        <taxon>unclassified sequences</taxon>
        <taxon>metagenomes</taxon>
        <taxon>ecological metagenomes</taxon>
    </lineage>
</organism>
<dbReference type="AlphaFoldDB" id="X1B6B0"/>
<accession>X1B6B0</accession>
<dbReference type="Gene3D" id="1.10.443.10">
    <property type="entry name" value="Intergrase catalytic core"/>
    <property type="match status" value="1"/>
</dbReference>
<evidence type="ECO:0000313" key="3">
    <source>
        <dbReference type="EMBL" id="GAG76842.1"/>
    </source>
</evidence>
<feature type="non-terminal residue" evidence="3">
    <location>
        <position position="1"/>
    </location>
</feature>
<sequence>VPISARALICLKEYLETSRPLLDKRNKSEGIVFLSVRGVAMSRMGFWKILQKYVNESGIRKEVHPHTFRHSFATHLLEGGADLRAVQEMLGHSDISTTQIYTHLDRSYLQQEYKHFHPRAGI</sequence>
<dbReference type="GO" id="GO:0003677">
    <property type="term" value="F:DNA binding"/>
    <property type="evidence" value="ECO:0007669"/>
    <property type="project" value="InterPro"/>
</dbReference>
<gene>
    <name evidence="3" type="ORF">S01H4_33073</name>
</gene>
<dbReference type="Pfam" id="PF00589">
    <property type="entry name" value="Phage_integrase"/>
    <property type="match status" value="1"/>
</dbReference>
<evidence type="ECO:0000259" key="2">
    <source>
        <dbReference type="PROSITE" id="PS51898"/>
    </source>
</evidence>
<dbReference type="SUPFAM" id="SSF56349">
    <property type="entry name" value="DNA breaking-rejoining enzymes"/>
    <property type="match status" value="1"/>
</dbReference>
<dbReference type="PANTHER" id="PTHR30349">
    <property type="entry name" value="PHAGE INTEGRASE-RELATED"/>
    <property type="match status" value="1"/>
</dbReference>
<dbReference type="InterPro" id="IPR002104">
    <property type="entry name" value="Integrase_catalytic"/>
</dbReference>
<keyword evidence="1" id="KW-0233">DNA recombination</keyword>
<reference evidence="3" key="1">
    <citation type="journal article" date="2014" name="Front. Microbiol.">
        <title>High frequency of phylogenetically diverse reductive dehalogenase-homologous genes in deep subseafloor sedimentary metagenomes.</title>
        <authorList>
            <person name="Kawai M."/>
            <person name="Futagami T."/>
            <person name="Toyoda A."/>
            <person name="Takaki Y."/>
            <person name="Nishi S."/>
            <person name="Hori S."/>
            <person name="Arai W."/>
            <person name="Tsubouchi T."/>
            <person name="Morono Y."/>
            <person name="Uchiyama I."/>
            <person name="Ito T."/>
            <person name="Fujiyama A."/>
            <person name="Inagaki F."/>
            <person name="Takami H."/>
        </authorList>
    </citation>
    <scope>NUCLEOTIDE SEQUENCE</scope>
    <source>
        <strain evidence="3">Expedition CK06-06</strain>
    </source>
</reference>
<dbReference type="GO" id="GO:0015074">
    <property type="term" value="P:DNA integration"/>
    <property type="evidence" value="ECO:0007669"/>
    <property type="project" value="InterPro"/>
</dbReference>
<dbReference type="PANTHER" id="PTHR30349:SF81">
    <property type="entry name" value="TYROSINE RECOMBINASE XERC"/>
    <property type="match status" value="1"/>
</dbReference>
<dbReference type="GO" id="GO:0006310">
    <property type="term" value="P:DNA recombination"/>
    <property type="evidence" value="ECO:0007669"/>
    <property type="project" value="UniProtKB-KW"/>
</dbReference>
<comment type="caution">
    <text evidence="3">The sequence shown here is derived from an EMBL/GenBank/DDBJ whole genome shotgun (WGS) entry which is preliminary data.</text>
</comment>
<dbReference type="PROSITE" id="PS51898">
    <property type="entry name" value="TYR_RECOMBINASE"/>
    <property type="match status" value="1"/>
</dbReference>
<proteinExistence type="predicted"/>
<dbReference type="EMBL" id="BART01017357">
    <property type="protein sequence ID" value="GAG76842.1"/>
    <property type="molecule type" value="Genomic_DNA"/>
</dbReference>
<dbReference type="InterPro" id="IPR013762">
    <property type="entry name" value="Integrase-like_cat_sf"/>
</dbReference>
<protein>
    <recommendedName>
        <fullName evidence="2">Tyr recombinase domain-containing protein</fullName>
    </recommendedName>
</protein>
<dbReference type="InterPro" id="IPR050090">
    <property type="entry name" value="Tyrosine_recombinase_XerCD"/>
</dbReference>
<name>X1B6B0_9ZZZZ</name>
<evidence type="ECO:0000256" key="1">
    <source>
        <dbReference type="ARBA" id="ARBA00023172"/>
    </source>
</evidence>
<feature type="domain" description="Tyr recombinase" evidence="2">
    <location>
        <begin position="1"/>
        <end position="114"/>
    </location>
</feature>